<sequence length="275" mass="29608">MRSTSRESGQVAVEAALVMPLFVFFILGILQLGLISQARVMAKYAAYRAARVGAMNNADPDAIEAAAILHLLPVLVNSQEVIMPTSSATEVVSKFMQHNTIANIIPGGGKLVKAVICSPLRDDLAGGGSHSIGNAGITSRGGRGNDNEVDFDDPRNQASPEDFTSGGDSLRRFKRTRLVVQVQLMYRMPIPFANWVIVKSYLGTNVPSVLMMPNKNGTPRSGAGQVGQVYAAEAAGAYVLPINVSYAMRMQSNFFKRRFALPAQNRCVSYGNRNG</sequence>
<reference evidence="4 5" key="1">
    <citation type="submission" date="2014-04" db="EMBL/GenBank/DDBJ databases">
        <title>Genome assembly of Hyalangium minutum DSM 14724.</title>
        <authorList>
            <person name="Sharma G."/>
            <person name="Subramanian S."/>
        </authorList>
    </citation>
    <scope>NUCLEOTIDE SEQUENCE [LARGE SCALE GENOMIC DNA]</scope>
    <source>
        <strain evidence="4 5">DSM 14724</strain>
    </source>
</reference>
<keyword evidence="2" id="KW-0472">Membrane</keyword>
<evidence type="ECO:0000313" key="4">
    <source>
        <dbReference type="EMBL" id="KFE66469.1"/>
    </source>
</evidence>
<gene>
    <name evidence="4" type="ORF">DB31_0942</name>
</gene>
<feature type="region of interest" description="Disordered" evidence="1">
    <location>
        <begin position="132"/>
        <end position="167"/>
    </location>
</feature>
<keyword evidence="5" id="KW-1185">Reference proteome</keyword>
<dbReference type="EMBL" id="JMCB01000010">
    <property type="protein sequence ID" value="KFE66469.1"/>
    <property type="molecule type" value="Genomic_DNA"/>
</dbReference>
<evidence type="ECO:0000256" key="1">
    <source>
        <dbReference type="SAM" id="MobiDB-lite"/>
    </source>
</evidence>
<dbReference type="AlphaFoldDB" id="A0A085WFK6"/>
<dbReference type="Pfam" id="PF07811">
    <property type="entry name" value="TadE"/>
    <property type="match status" value="1"/>
</dbReference>
<name>A0A085WFK6_9BACT</name>
<keyword evidence="2" id="KW-0812">Transmembrane</keyword>
<keyword evidence="2" id="KW-1133">Transmembrane helix</keyword>
<accession>A0A085WFK6</accession>
<proteinExistence type="predicted"/>
<dbReference type="InterPro" id="IPR012495">
    <property type="entry name" value="TadE-like_dom"/>
</dbReference>
<dbReference type="Proteomes" id="UP000028725">
    <property type="component" value="Unassembled WGS sequence"/>
</dbReference>
<protein>
    <recommendedName>
        <fullName evidence="3">TadE-like domain-containing protein</fullName>
    </recommendedName>
</protein>
<evidence type="ECO:0000256" key="2">
    <source>
        <dbReference type="SAM" id="Phobius"/>
    </source>
</evidence>
<dbReference type="OrthoDB" id="5490152at2"/>
<dbReference type="RefSeq" id="WP_044192353.1">
    <property type="nucleotide sequence ID" value="NZ_JMCB01000010.1"/>
</dbReference>
<dbReference type="STRING" id="394096.DB31_0942"/>
<evidence type="ECO:0000313" key="5">
    <source>
        <dbReference type="Proteomes" id="UP000028725"/>
    </source>
</evidence>
<feature type="transmembrane region" description="Helical" evidence="2">
    <location>
        <begin position="12"/>
        <end position="34"/>
    </location>
</feature>
<evidence type="ECO:0000259" key="3">
    <source>
        <dbReference type="Pfam" id="PF07811"/>
    </source>
</evidence>
<organism evidence="4 5">
    <name type="scientific">Hyalangium minutum</name>
    <dbReference type="NCBI Taxonomy" id="394096"/>
    <lineage>
        <taxon>Bacteria</taxon>
        <taxon>Pseudomonadati</taxon>
        <taxon>Myxococcota</taxon>
        <taxon>Myxococcia</taxon>
        <taxon>Myxococcales</taxon>
        <taxon>Cystobacterineae</taxon>
        <taxon>Archangiaceae</taxon>
        <taxon>Hyalangium</taxon>
    </lineage>
</organism>
<feature type="domain" description="TadE-like" evidence="3">
    <location>
        <begin position="9"/>
        <end position="51"/>
    </location>
</feature>
<comment type="caution">
    <text evidence="4">The sequence shown here is derived from an EMBL/GenBank/DDBJ whole genome shotgun (WGS) entry which is preliminary data.</text>
</comment>